<evidence type="ECO:0000256" key="3">
    <source>
        <dbReference type="ARBA" id="ARBA00023163"/>
    </source>
</evidence>
<dbReference type="RefSeq" id="WP_289817722.1">
    <property type="nucleotide sequence ID" value="NZ_JAUEHU010000004.1"/>
</dbReference>
<dbReference type="GO" id="GO:0003700">
    <property type="term" value="F:DNA-binding transcription factor activity"/>
    <property type="evidence" value="ECO:0007669"/>
    <property type="project" value="InterPro"/>
</dbReference>
<protein>
    <submittedName>
        <fullName evidence="5">AraC family transcriptional regulator</fullName>
    </submittedName>
</protein>
<evidence type="ECO:0000313" key="5">
    <source>
        <dbReference type="EMBL" id="MDN0086870.1"/>
    </source>
</evidence>
<dbReference type="InterPro" id="IPR050204">
    <property type="entry name" value="AraC_XylS_family_regulators"/>
</dbReference>
<reference evidence="5" key="1">
    <citation type="submission" date="2023-06" db="EMBL/GenBank/DDBJ databases">
        <authorList>
            <person name="Polev D.E."/>
            <person name="Saitova A.T."/>
            <person name="Bogumilchik E.A."/>
            <person name="Kokorina G.I."/>
            <person name="Voskresenskaia E.A."/>
        </authorList>
    </citation>
    <scope>NUCLEOTIDE SEQUENCE</scope>
    <source>
        <strain evidence="5">2145 StPb PI</strain>
    </source>
</reference>
<keyword evidence="2" id="KW-0238">DNA-binding</keyword>
<dbReference type="AlphaFoldDB" id="A0AAW7K6I8"/>
<proteinExistence type="predicted"/>
<gene>
    <name evidence="5" type="ORF">QVN42_05570</name>
</gene>
<dbReference type="SUPFAM" id="SSF46689">
    <property type="entry name" value="Homeodomain-like"/>
    <property type="match status" value="2"/>
</dbReference>
<dbReference type="PANTHER" id="PTHR46796:SF7">
    <property type="entry name" value="ARAC FAMILY TRANSCRIPTIONAL REGULATOR"/>
    <property type="match status" value="1"/>
</dbReference>
<dbReference type="SMART" id="SM00342">
    <property type="entry name" value="HTH_ARAC"/>
    <property type="match status" value="1"/>
</dbReference>
<dbReference type="Pfam" id="PF12833">
    <property type="entry name" value="HTH_18"/>
    <property type="match status" value="1"/>
</dbReference>
<evidence type="ECO:0000313" key="6">
    <source>
        <dbReference type="Proteomes" id="UP001167864"/>
    </source>
</evidence>
<dbReference type="GO" id="GO:0043565">
    <property type="term" value="F:sequence-specific DNA binding"/>
    <property type="evidence" value="ECO:0007669"/>
    <property type="project" value="InterPro"/>
</dbReference>
<dbReference type="InterPro" id="IPR018060">
    <property type="entry name" value="HTH_AraC"/>
</dbReference>
<evidence type="ECO:0000259" key="4">
    <source>
        <dbReference type="PROSITE" id="PS01124"/>
    </source>
</evidence>
<dbReference type="PROSITE" id="PS01124">
    <property type="entry name" value="HTH_ARAC_FAMILY_2"/>
    <property type="match status" value="1"/>
</dbReference>
<dbReference type="Proteomes" id="UP001167864">
    <property type="component" value="Unassembled WGS sequence"/>
</dbReference>
<accession>A0AAW7K6I8</accession>
<dbReference type="EMBL" id="JAUEHU010000004">
    <property type="protein sequence ID" value="MDN0086870.1"/>
    <property type="molecule type" value="Genomic_DNA"/>
</dbReference>
<name>A0AAW7K6I8_9GAMM</name>
<feature type="domain" description="HTH araC/xylS-type" evidence="4">
    <location>
        <begin position="204"/>
        <end position="302"/>
    </location>
</feature>
<dbReference type="PRINTS" id="PR00032">
    <property type="entry name" value="HTHARAC"/>
</dbReference>
<keyword evidence="3" id="KW-0804">Transcription</keyword>
<dbReference type="InterPro" id="IPR032783">
    <property type="entry name" value="AraC_lig"/>
</dbReference>
<sequence length="305" mass="34022">MMDPLSDIVSRLKISSQKIVTFDMTTNTKALFPGYSGMKIYIAKGGSFFIKMADDATAYPVEQGDVLILSSGREFSIFDNPHAPAIDIRKIHVMKDRSSCFTNGGCDFSFVGCRFVFQINDTFRFITSLPEPIVIKTQREENEGIKDFLSRLSSEIEKPGPGSELITEHLLQIILTQALRVLLSSGALGRGEGWFYAMADKNIGLALTSIHDQPGRKWRLDELASIAGMSRTAFTTKFRKLAGYSVNEYIRVWRFSLAIERMIANKEKISQIAFDLGYESESAFSTAFKKSMGASPRSYIGSHTP</sequence>
<dbReference type="PANTHER" id="PTHR46796">
    <property type="entry name" value="HTH-TYPE TRANSCRIPTIONAL ACTIVATOR RHAS-RELATED"/>
    <property type="match status" value="1"/>
</dbReference>
<dbReference type="Gene3D" id="1.10.10.60">
    <property type="entry name" value="Homeodomain-like"/>
    <property type="match status" value="2"/>
</dbReference>
<dbReference type="InterPro" id="IPR020449">
    <property type="entry name" value="Tscrpt_reg_AraC-type_HTH"/>
</dbReference>
<comment type="caution">
    <text evidence="5">The sequence shown here is derived from an EMBL/GenBank/DDBJ whole genome shotgun (WGS) entry which is preliminary data.</text>
</comment>
<dbReference type="Pfam" id="PF12852">
    <property type="entry name" value="Cupin_6"/>
    <property type="match status" value="1"/>
</dbReference>
<organism evidence="5 6">
    <name type="scientific">Yersinia nurmii</name>
    <dbReference type="NCBI Taxonomy" id="685706"/>
    <lineage>
        <taxon>Bacteria</taxon>
        <taxon>Pseudomonadati</taxon>
        <taxon>Pseudomonadota</taxon>
        <taxon>Gammaproteobacteria</taxon>
        <taxon>Enterobacterales</taxon>
        <taxon>Yersiniaceae</taxon>
        <taxon>Yersinia</taxon>
    </lineage>
</organism>
<dbReference type="InterPro" id="IPR009057">
    <property type="entry name" value="Homeodomain-like_sf"/>
</dbReference>
<keyword evidence="1" id="KW-0805">Transcription regulation</keyword>
<evidence type="ECO:0000256" key="1">
    <source>
        <dbReference type="ARBA" id="ARBA00023015"/>
    </source>
</evidence>
<evidence type="ECO:0000256" key="2">
    <source>
        <dbReference type="ARBA" id="ARBA00023125"/>
    </source>
</evidence>